<dbReference type="EMBL" id="CP061799">
    <property type="protein sequence ID" value="QTA81463.1"/>
    <property type="molecule type" value="Genomic_DNA"/>
</dbReference>
<accession>A0A975GI38</accession>
<gene>
    <name evidence="1" type="ORF">dnl_38000</name>
</gene>
<dbReference type="KEGG" id="dli:dnl_38000"/>
<dbReference type="Pfam" id="PF22558">
    <property type="entry name" value="REase-ARP"/>
    <property type="match status" value="1"/>
</dbReference>
<evidence type="ECO:0000313" key="1">
    <source>
        <dbReference type="EMBL" id="QTA81463.1"/>
    </source>
</evidence>
<proteinExistence type="predicted"/>
<organism evidence="1 2">
    <name type="scientific">Desulfonema limicola</name>
    <dbReference type="NCBI Taxonomy" id="45656"/>
    <lineage>
        <taxon>Bacteria</taxon>
        <taxon>Pseudomonadati</taxon>
        <taxon>Thermodesulfobacteriota</taxon>
        <taxon>Desulfobacteria</taxon>
        <taxon>Desulfobacterales</taxon>
        <taxon>Desulfococcaceae</taxon>
        <taxon>Desulfonema</taxon>
    </lineage>
</organism>
<reference evidence="1" key="1">
    <citation type="journal article" date="2021" name="Microb. Physiol.">
        <title>Proteogenomic Insights into the Physiology of Marine, Sulfate-Reducing, Filamentous Desulfonema limicola and Desulfonema magnum.</title>
        <authorList>
            <person name="Schnaars V."/>
            <person name="Wohlbrand L."/>
            <person name="Scheve S."/>
            <person name="Hinrichs C."/>
            <person name="Reinhardt R."/>
            <person name="Rabus R."/>
        </authorList>
    </citation>
    <scope>NUCLEOTIDE SEQUENCE</scope>
    <source>
        <strain evidence="1">5ac10</strain>
    </source>
</reference>
<keyword evidence="2" id="KW-1185">Reference proteome</keyword>
<name>A0A975GI38_9BACT</name>
<dbReference type="AlphaFoldDB" id="A0A975GI38"/>
<evidence type="ECO:0000313" key="2">
    <source>
        <dbReference type="Proteomes" id="UP000663720"/>
    </source>
</evidence>
<dbReference type="Proteomes" id="UP000663720">
    <property type="component" value="Chromosome"/>
</dbReference>
<sequence>MKSLELKKRIRNLSELYAAKRNIEINNSYETAIIFLNIRDNFLSESFEKIEQNTLWKQRLTKRHPNVKDTYEVQSSNSSDALLMSIFCHPKISSWKSILNLFNISQLNPEFGFKAELPKLNGSKDRTEIDIAFEDIFAEAKLTEDDFTEKEIGAVHEYQGISDFFDMDSLPVRDGKYLNYQIIRNLLAARHWKKRHFLLCDKRRSDLVRSYYETVSCVIDNNYRNKCRVVFWQEIYRSAGDSLKQFLYEKYGIS</sequence>
<protein>
    <submittedName>
        <fullName evidence="1">Uncharacterized protein</fullName>
    </submittedName>
</protein>
<dbReference type="InterPro" id="IPR054333">
    <property type="entry name" value="REase-ARP-assoc"/>
</dbReference>
<dbReference type="RefSeq" id="WP_207687492.1">
    <property type="nucleotide sequence ID" value="NZ_CP061799.1"/>
</dbReference>